<evidence type="ECO:0000313" key="2">
    <source>
        <dbReference type="EMBL" id="MPM75080.1"/>
    </source>
</evidence>
<organism evidence="2">
    <name type="scientific">bioreactor metagenome</name>
    <dbReference type="NCBI Taxonomy" id="1076179"/>
    <lineage>
        <taxon>unclassified sequences</taxon>
        <taxon>metagenomes</taxon>
        <taxon>ecological metagenomes</taxon>
    </lineage>
</organism>
<dbReference type="PANTHER" id="PTHR30050:SF4">
    <property type="entry name" value="ATP-BINDING PROTEIN RV3427C IN INSERTION SEQUENCE-RELATED"/>
    <property type="match status" value="1"/>
</dbReference>
<reference evidence="2" key="1">
    <citation type="submission" date="2019-08" db="EMBL/GenBank/DDBJ databases">
        <authorList>
            <person name="Kucharzyk K."/>
            <person name="Murdoch R.W."/>
            <person name="Higgins S."/>
            <person name="Loffler F."/>
        </authorList>
    </citation>
    <scope>NUCLEOTIDE SEQUENCE</scope>
</reference>
<dbReference type="InterPro" id="IPR002611">
    <property type="entry name" value="IstB_ATP-bd"/>
</dbReference>
<name>A0A645CDT5_9ZZZZ</name>
<dbReference type="PANTHER" id="PTHR30050">
    <property type="entry name" value="CHROMOSOMAL REPLICATION INITIATOR PROTEIN DNAA"/>
    <property type="match status" value="1"/>
</dbReference>
<dbReference type="Gene3D" id="3.40.50.300">
    <property type="entry name" value="P-loop containing nucleotide triphosphate hydrolases"/>
    <property type="match status" value="1"/>
</dbReference>
<dbReference type="SUPFAM" id="SSF52540">
    <property type="entry name" value="P-loop containing nucleoside triphosphate hydrolases"/>
    <property type="match status" value="1"/>
</dbReference>
<proteinExistence type="predicted"/>
<accession>A0A645CDT5</accession>
<dbReference type="AlphaFoldDB" id="A0A645CDT5"/>
<dbReference type="GO" id="GO:0006260">
    <property type="term" value="P:DNA replication"/>
    <property type="evidence" value="ECO:0007669"/>
    <property type="project" value="TreeGrafter"/>
</dbReference>
<comment type="caution">
    <text evidence="2">The sequence shown here is derived from an EMBL/GenBank/DDBJ whole genome shotgun (WGS) entry which is preliminary data.</text>
</comment>
<evidence type="ECO:0000259" key="1">
    <source>
        <dbReference type="SMART" id="SM00382"/>
    </source>
</evidence>
<feature type="domain" description="AAA+ ATPase" evidence="1">
    <location>
        <begin position="182"/>
        <end position="312"/>
    </location>
</feature>
<dbReference type="SMART" id="SM00382">
    <property type="entry name" value="AAA"/>
    <property type="match status" value="1"/>
</dbReference>
<dbReference type="InterPro" id="IPR003593">
    <property type="entry name" value="AAA+_ATPase"/>
</dbReference>
<dbReference type="InterPro" id="IPR027417">
    <property type="entry name" value="P-loop_NTPase"/>
</dbReference>
<dbReference type="EMBL" id="VSSQ01026392">
    <property type="protein sequence ID" value="MPM75080.1"/>
    <property type="molecule type" value="Genomic_DNA"/>
</dbReference>
<sequence length="326" mass="36829">MYNRKIYNEAVSILAAKKAEAESKREMRHSECLVKFPEIADLERKMAMIALDIGKSLGMGLDAKPFIETLAKENLSCQTRIKEILSEAKIPQNYLDVKYACEKCKDTGFSDGKMCTCLKELMKNIAYKEMCDAFPLDNCTFEKLNLCYYPQEIDDEIGVSSREHMREITEFCENYAEDFSAHSGNLLMYGETGLGKTHLSLAIVGKVLEKGYGVIYGSAQNLLGSLENEKFGRTTDKISVEQSILNCDLLIMDDLGAEFSTPFTLSAIYNIINSRLLSRKAVIINTNLSVEELERKYSKRVASRIIGNYTYLIFSGKDVRQIKNGY</sequence>
<protein>
    <submittedName>
        <fullName evidence="2">Chromosomal replication initiator protein DnaA</fullName>
    </submittedName>
</protein>
<dbReference type="Pfam" id="PF01695">
    <property type="entry name" value="IstB_IS21"/>
    <property type="match status" value="1"/>
</dbReference>
<dbReference type="NCBIfam" id="NF005304">
    <property type="entry name" value="PRK06835.1"/>
    <property type="match status" value="1"/>
</dbReference>
<gene>
    <name evidence="2" type="primary">dnaA_54</name>
    <name evidence="2" type="ORF">SDC9_122071</name>
</gene>
<dbReference type="GO" id="GO:0005524">
    <property type="term" value="F:ATP binding"/>
    <property type="evidence" value="ECO:0007669"/>
    <property type="project" value="InterPro"/>
</dbReference>